<dbReference type="SUPFAM" id="SSF51735">
    <property type="entry name" value="NAD(P)-binding Rossmann-fold domains"/>
    <property type="match status" value="1"/>
</dbReference>
<evidence type="ECO:0000259" key="1">
    <source>
        <dbReference type="Pfam" id="PF16363"/>
    </source>
</evidence>
<gene>
    <name evidence="2" type="primary">rfbG</name>
    <name evidence="2" type="ORF">PhaeoP88_02050</name>
</gene>
<sequence>MSWETQSAFWKGRRVFLTGHTGFKGSWLAHWLLMLGAEVRGFSLAPESGQVPDGFKPLFEELDLGARLDHLIGDVRDEETLKRSLRAFNPEVVLHLAAQPLVRASYQNPVETYATNVMGTAHLLNACRSVADLRSIVVVSSDKCYENREQLWAYREIDPMGGHDPYSSSKGCAELVTSAFRASYFPRERADEHGVSISSARAGNVIGGGDWSEDRLIPDAMRSMLAGSPLEIRNPRAVRPWQHVLEPLQGYLKLAYKGAEDPALFSKGWNFGPVDGEALPVGDLADRLAAKMLGKFSWKTAAESGPHEAQLLGLDSTAARALLDWKPALSLQGMMDFTASWYSCRSLEQRVEMVSGQITEYTRRLKL</sequence>
<dbReference type="InterPro" id="IPR036291">
    <property type="entry name" value="NAD(P)-bd_dom_sf"/>
</dbReference>
<dbReference type="CDD" id="cd05252">
    <property type="entry name" value="CDP_GD_SDR_e"/>
    <property type="match status" value="1"/>
</dbReference>
<reference evidence="2 3" key="1">
    <citation type="journal article" date="2017" name="Front. Microbiol.">
        <title>Phaeobacter piscinae sp. nov., a species of the Roseobacter group and potential aquaculture probiont.</title>
        <authorList>
            <person name="Sonnenschein E.C."/>
            <person name="Phippen C.B.W."/>
            <person name="Nielsen K.F."/>
            <person name="Mateiu R.V."/>
            <person name="Melchiorsen J."/>
            <person name="Gram L."/>
            <person name="Overmann J."/>
            <person name="Freese H.M."/>
        </authorList>
    </citation>
    <scope>NUCLEOTIDE SEQUENCE [LARGE SCALE GENOMIC DNA]</scope>
    <source>
        <strain evidence="2 3">P88</strain>
    </source>
</reference>
<dbReference type="Proteomes" id="UP000236447">
    <property type="component" value="Chromosome"/>
</dbReference>
<dbReference type="InterPro" id="IPR013445">
    <property type="entry name" value="CDP_4_6_deHydtase"/>
</dbReference>
<dbReference type="EC" id="4.2.1.45" evidence="2"/>
<reference evidence="2 3" key="2">
    <citation type="journal article" date="2017" name="Genome Biol. Evol.">
        <title>Trajectories and Drivers of Genome Evolution in Surface-Associated Marine Phaeobacter.</title>
        <authorList>
            <person name="Freese H.M."/>
            <person name="Sikorski J."/>
            <person name="Bunk B."/>
            <person name="Scheuner C."/>
            <person name="Meier-Kolthoff J.P."/>
            <person name="Sproer C."/>
            <person name="Gram L."/>
            <person name="Overmann J."/>
        </authorList>
    </citation>
    <scope>NUCLEOTIDE SEQUENCE [LARGE SCALE GENOMIC DNA]</scope>
    <source>
        <strain evidence="2 3">P88</strain>
    </source>
</reference>
<dbReference type="GO" id="GO:0047733">
    <property type="term" value="F:CDP-glucose 4,6-dehydratase activity"/>
    <property type="evidence" value="ECO:0007669"/>
    <property type="project" value="UniProtKB-EC"/>
</dbReference>
<proteinExistence type="predicted"/>
<dbReference type="Pfam" id="PF16363">
    <property type="entry name" value="GDP_Man_Dehyd"/>
    <property type="match status" value="1"/>
</dbReference>
<accession>A0A2I7K9Y8</accession>
<dbReference type="InterPro" id="IPR016040">
    <property type="entry name" value="NAD(P)-bd_dom"/>
</dbReference>
<protein>
    <submittedName>
        <fullName evidence="2">CDP-glucose 4,6-dehydratase RfbG</fullName>
        <ecNumber evidence="2">4.2.1.45</ecNumber>
    </submittedName>
</protein>
<dbReference type="Gene3D" id="3.40.50.720">
    <property type="entry name" value="NAD(P)-binding Rossmann-like Domain"/>
    <property type="match status" value="1"/>
</dbReference>
<dbReference type="EMBL" id="CP010725">
    <property type="protein sequence ID" value="AUQ99416.1"/>
    <property type="molecule type" value="Genomic_DNA"/>
</dbReference>
<dbReference type="AlphaFoldDB" id="A0A2I7K9Y8"/>
<organism evidence="2 3">
    <name type="scientific">Phaeobacter inhibens</name>
    <dbReference type="NCBI Taxonomy" id="221822"/>
    <lineage>
        <taxon>Bacteria</taxon>
        <taxon>Pseudomonadati</taxon>
        <taxon>Pseudomonadota</taxon>
        <taxon>Alphaproteobacteria</taxon>
        <taxon>Rhodobacterales</taxon>
        <taxon>Roseobacteraceae</taxon>
        <taxon>Phaeobacter</taxon>
    </lineage>
</organism>
<dbReference type="PANTHER" id="PTHR43000">
    <property type="entry name" value="DTDP-D-GLUCOSE 4,6-DEHYDRATASE-RELATED"/>
    <property type="match status" value="1"/>
</dbReference>
<dbReference type="RefSeq" id="WP_102883652.1">
    <property type="nucleotide sequence ID" value="NZ_CP010725.1"/>
</dbReference>
<evidence type="ECO:0000313" key="2">
    <source>
        <dbReference type="EMBL" id="AUQ99416.1"/>
    </source>
</evidence>
<name>A0A2I7K9Y8_9RHOB</name>
<feature type="domain" description="NAD(P)-binding" evidence="1">
    <location>
        <begin position="17"/>
        <end position="335"/>
    </location>
</feature>
<evidence type="ECO:0000313" key="3">
    <source>
        <dbReference type="Proteomes" id="UP000236447"/>
    </source>
</evidence>
<dbReference type="NCBIfam" id="TIGR02622">
    <property type="entry name" value="CDP_4_6_dhtase"/>
    <property type="match status" value="1"/>
</dbReference>
<dbReference type="Gene3D" id="3.90.25.10">
    <property type="entry name" value="UDP-galactose 4-epimerase, domain 1"/>
    <property type="match status" value="1"/>
</dbReference>
<keyword evidence="2" id="KW-0456">Lyase</keyword>